<evidence type="ECO:0000313" key="3">
    <source>
        <dbReference type="Proteomes" id="UP000681720"/>
    </source>
</evidence>
<evidence type="ECO:0000313" key="2">
    <source>
        <dbReference type="EMBL" id="CAF4739449.1"/>
    </source>
</evidence>
<sequence length="63" mass="7013">GQRYWSTVLNVPQAKVSVVTWMPDVSHAILGTTSGQLIVMDHHGNTTEMLPISTQSIRQLMYS</sequence>
<comment type="caution">
    <text evidence="2">The sequence shown here is derived from an EMBL/GenBank/DDBJ whole genome shotgun (WGS) entry which is preliminary data.</text>
</comment>
<proteinExistence type="predicted"/>
<gene>
    <name evidence="1" type="ORF">GIL414_LOCUS38778</name>
    <name evidence="2" type="ORF">GIL414_LOCUS44651</name>
</gene>
<reference evidence="2" key="1">
    <citation type="submission" date="2021-02" db="EMBL/GenBank/DDBJ databases">
        <authorList>
            <person name="Nowell W R."/>
        </authorList>
    </citation>
    <scope>NUCLEOTIDE SEQUENCE</scope>
</reference>
<feature type="non-terminal residue" evidence="2">
    <location>
        <position position="1"/>
    </location>
</feature>
<feature type="non-terminal residue" evidence="2">
    <location>
        <position position="63"/>
    </location>
</feature>
<accession>A0A8S3AUE7</accession>
<protein>
    <submittedName>
        <fullName evidence="2">Uncharacterized protein</fullName>
    </submittedName>
</protein>
<dbReference type="AlphaFoldDB" id="A0A8S3AUE7"/>
<dbReference type="EMBL" id="CAJOBJ010103194">
    <property type="protein sequence ID" value="CAF4597632.1"/>
    <property type="molecule type" value="Genomic_DNA"/>
</dbReference>
<dbReference type="EMBL" id="CAJOBJ010135305">
    <property type="protein sequence ID" value="CAF4739449.1"/>
    <property type="molecule type" value="Genomic_DNA"/>
</dbReference>
<dbReference type="Proteomes" id="UP000681720">
    <property type="component" value="Unassembled WGS sequence"/>
</dbReference>
<organism evidence="2 3">
    <name type="scientific">Rotaria magnacalcarata</name>
    <dbReference type="NCBI Taxonomy" id="392030"/>
    <lineage>
        <taxon>Eukaryota</taxon>
        <taxon>Metazoa</taxon>
        <taxon>Spiralia</taxon>
        <taxon>Gnathifera</taxon>
        <taxon>Rotifera</taxon>
        <taxon>Eurotatoria</taxon>
        <taxon>Bdelloidea</taxon>
        <taxon>Philodinida</taxon>
        <taxon>Philodinidae</taxon>
        <taxon>Rotaria</taxon>
    </lineage>
</organism>
<evidence type="ECO:0000313" key="1">
    <source>
        <dbReference type="EMBL" id="CAF4597632.1"/>
    </source>
</evidence>
<name>A0A8S3AUE7_9BILA</name>